<gene>
    <name evidence="4" type="ORF">FJY68_06105</name>
</gene>
<dbReference type="GO" id="GO:0018580">
    <property type="term" value="F:nitronate monooxygenase activity"/>
    <property type="evidence" value="ECO:0007669"/>
    <property type="project" value="InterPro"/>
</dbReference>
<dbReference type="CDD" id="cd04730">
    <property type="entry name" value="NPD_like"/>
    <property type="match status" value="1"/>
</dbReference>
<comment type="caution">
    <text evidence="4">The sequence shown here is derived from an EMBL/GenBank/DDBJ whole genome shotgun (WGS) entry which is preliminary data.</text>
</comment>
<proteinExistence type="predicted"/>
<evidence type="ECO:0000313" key="5">
    <source>
        <dbReference type="Proteomes" id="UP000779900"/>
    </source>
</evidence>
<name>A0A937XDZ2_UNCW3</name>
<dbReference type="InterPro" id="IPR004136">
    <property type="entry name" value="NMO"/>
</dbReference>
<evidence type="ECO:0000256" key="2">
    <source>
        <dbReference type="ARBA" id="ARBA00022643"/>
    </source>
</evidence>
<dbReference type="Gene3D" id="3.20.20.70">
    <property type="entry name" value="Aldolase class I"/>
    <property type="match status" value="1"/>
</dbReference>
<accession>A0A937XDZ2</accession>
<dbReference type="PANTHER" id="PTHR32332:SF18">
    <property type="entry name" value="2-NITROPROPANE DIOXYGENASE"/>
    <property type="match status" value="1"/>
</dbReference>
<protein>
    <submittedName>
        <fullName evidence="4">Nitronate monooxygenase</fullName>
    </submittedName>
</protein>
<keyword evidence="3" id="KW-0560">Oxidoreductase</keyword>
<dbReference type="PANTHER" id="PTHR32332">
    <property type="entry name" value="2-NITROPROPANE DIOXYGENASE"/>
    <property type="match status" value="1"/>
</dbReference>
<keyword evidence="2" id="KW-0288">FMN</keyword>
<dbReference type="InterPro" id="IPR013785">
    <property type="entry name" value="Aldolase_TIM"/>
</dbReference>
<keyword evidence="4" id="KW-0503">Monooxygenase</keyword>
<evidence type="ECO:0000256" key="3">
    <source>
        <dbReference type="ARBA" id="ARBA00023002"/>
    </source>
</evidence>
<dbReference type="EMBL" id="VGIR01000028">
    <property type="protein sequence ID" value="MBM3331412.1"/>
    <property type="molecule type" value="Genomic_DNA"/>
</dbReference>
<dbReference type="Proteomes" id="UP000779900">
    <property type="component" value="Unassembled WGS sequence"/>
</dbReference>
<evidence type="ECO:0000256" key="1">
    <source>
        <dbReference type="ARBA" id="ARBA00022630"/>
    </source>
</evidence>
<organism evidence="4 5">
    <name type="scientific">candidate division WOR-3 bacterium</name>
    <dbReference type="NCBI Taxonomy" id="2052148"/>
    <lineage>
        <taxon>Bacteria</taxon>
        <taxon>Bacteria division WOR-3</taxon>
    </lineage>
</organism>
<dbReference type="AlphaFoldDB" id="A0A937XDZ2"/>
<dbReference type="SUPFAM" id="SSF51412">
    <property type="entry name" value="Inosine monophosphate dehydrogenase (IMPDH)"/>
    <property type="match status" value="1"/>
</dbReference>
<reference evidence="4" key="1">
    <citation type="submission" date="2019-03" db="EMBL/GenBank/DDBJ databases">
        <title>Lake Tanganyika Metagenome-Assembled Genomes (MAGs).</title>
        <authorList>
            <person name="Tran P."/>
        </authorList>
    </citation>
    <scope>NUCLEOTIDE SEQUENCE</scope>
    <source>
        <strain evidence="4">K_DeepCast_150m_m2_040</strain>
    </source>
</reference>
<evidence type="ECO:0000313" key="4">
    <source>
        <dbReference type="EMBL" id="MBM3331412.1"/>
    </source>
</evidence>
<dbReference type="Pfam" id="PF03060">
    <property type="entry name" value="NMO"/>
    <property type="match status" value="2"/>
</dbReference>
<keyword evidence="1" id="KW-0285">Flavoprotein</keyword>
<sequence>MGVRVSSSRLASAVANEGALGVIATVGLGEELDDMTPSYSERTEIGLRQAIRKAKEHTSNPIGVNIMCALTIYDNLAQVSCEEGAAAIISGAGLPLKLPGLISDRHIKLIPIVSSARAAGLICKTWQRRFNRLPDALVVEGPLAGGHLGFSHEEIENLENHRLERLVTEVLVVAREYGGIPVVAAGGIYDGNDIARFLRLGASGVQMATRFVCTHECDASDAYKQAYLDCREEDIAVIHSPVGMPARVIKNDFVDRYLKGEKVNFGCPYHCLLTCEPAVAGYCIAQALVASYRGQMQDGYAMCGANAWRCNKIVSVHELIEELVSETAAALRTQPLNTQ</sequence>